<reference evidence="14" key="1">
    <citation type="journal article" date="2025" name="Foods">
        <title>Unveiling the Microbial Signatures of Arabica Coffee Cherries: Insights into Ripeness Specific Diversity, Functional Traits, and Implications for Quality and Safety.</title>
        <authorList>
            <consortium name="RefSeq"/>
            <person name="Tenea G.N."/>
            <person name="Cifuentes V."/>
            <person name="Reyes P."/>
            <person name="Cevallos-Vallejos M."/>
        </authorList>
    </citation>
    <scope>NUCLEOTIDE SEQUENCE [LARGE SCALE GENOMIC DNA]</scope>
</reference>
<feature type="domain" description="RING-type" evidence="11">
    <location>
        <begin position="783"/>
        <end position="819"/>
    </location>
</feature>
<dbReference type="InterPro" id="IPR017907">
    <property type="entry name" value="Znf_RING_CS"/>
</dbReference>
<dbReference type="Proteomes" id="UP001652660">
    <property type="component" value="Chromosome 11e"/>
</dbReference>
<feature type="region of interest" description="Disordered" evidence="10">
    <location>
        <begin position="232"/>
        <end position="253"/>
    </location>
</feature>
<dbReference type="CDD" id="cd18008">
    <property type="entry name" value="DEXDc_SHPRH-like"/>
    <property type="match status" value="1"/>
</dbReference>
<feature type="compositionally biased region" description="Polar residues" evidence="10">
    <location>
        <begin position="241"/>
        <end position="253"/>
    </location>
</feature>
<dbReference type="InterPro" id="IPR014001">
    <property type="entry name" value="Helicase_ATP-bd"/>
</dbReference>
<keyword evidence="4 9" id="KW-0863">Zinc-finger</keyword>
<feature type="compositionally biased region" description="Polar residues" evidence="10">
    <location>
        <begin position="153"/>
        <end position="164"/>
    </location>
</feature>
<dbReference type="GO" id="GO:0016787">
    <property type="term" value="F:hydrolase activity"/>
    <property type="evidence" value="ECO:0007669"/>
    <property type="project" value="UniProtKB-KW"/>
</dbReference>
<dbReference type="InterPro" id="IPR013083">
    <property type="entry name" value="Znf_RING/FYVE/PHD"/>
</dbReference>
<feature type="domain" description="Helicase ATP-binding" evidence="12">
    <location>
        <begin position="357"/>
        <end position="629"/>
    </location>
</feature>
<dbReference type="Gene3D" id="3.40.50.300">
    <property type="entry name" value="P-loop containing nucleotide triphosphate hydrolases"/>
    <property type="match status" value="1"/>
</dbReference>
<evidence type="ECO:0000313" key="15">
    <source>
        <dbReference type="RefSeq" id="XP_027100259.2"/>
    </source>
</evidence>
<evidence type="ECO:0000256" key="5">
    <source>
        <dbReference type="ARBA" id="ARBA00022801"/>
    </source>
</evidence>
<evidence type="ECO:0000256" key="10">
    <source>
        <dbReference type="SAM" id="MobiDB-lite"/>
    </source>
</evidence>
<feature type="region of interest" description="Disordered" evidence="10">
    <location>
        <begin position="84"/>
        <end position="172"/>
    </location>
</feature>
<dbReference type="GO" id="GO:0005634">
    <property type="term" value="C:nucleus"/>
    <property type="evidence" value="ECO:0007669"/>
    <property type="project" value="UniProtKB-SubCell"/>
</dbReference>
<evidence type="ECO:0000256" key="7">
    <source>
        <dbReference type="ARBA" id="ARBA00022833"/>
    </source>
</evidence>
<dbReference type="InterPro" id="IPR027417">
    <property type="entry name" value="P-loop_NTPase"/>
</dbReference>
<dbReference type="RefSeq" id="XP_027100261.2">
    <property type="nucleotide sequence ID" value="XM_027244460.2"/>
</dbReference>
<gene>
    <name evidence="15 16 17" type="primary">LOC113719276</name>
</gene>
<dbReference type="InterPro" id="IPR000330">
    <property type="entry name" value="SNF2_N"/>
</dbReference>
<evidence type="ECO:0000259" key="12">
    <source>
        <dbReference type="PROSITE" id="PS51192"/>
    </source>
</evidence>
<dbReference type="PROSITE" id="PS50089">
    <property type="entry name" value="ZF_RING_2"/>
    <property type="match status" value="1"/>
</dbReference>
<dbReference type="PANTHER" id="PTHR45626:SF24">
    <property type="entry name" value="HELICASE-LIKE TRANSCRIPTION FACTOR CHR28-RELATED"/>
    <property type="match status" value="1"/>
</dbReference>
<feature type="compositionally biased region" description="Basic and acidic residues" evidence="10">
    <location>
        <begin position="391"/>
        <end position="400"/>
    </location>
</feature>
<dbReference type="SUPFAM" id="SSF57850">
    <property type="entry name" value="RING/U-box"/>
    <property type="match status" value="1"/>
</dbReference>
<evidence type="ECO:0000256" key="2">
    <source>
        <dbReference type="ARBA" id="ARBA00022723"/>
    </source>
</evidence>
<keyword evidence="3" id="KW-0547">Nucleotide-binding</keyword>
<evidence type="ECO:0000313" key="16">
    <source>
        <dbReference type="RefSeq" id="XP_027100260.2"/>
    </source>
</evidence>
<accession>A0A6P6VCD2</accession>
<dbReference type="GeneID" id="113719276"/>
<feature type="region of interest" description="Disordered" evidence="10">
    <location>
        <begin position="391"/>
        <end position="447"/>
    </location>
</feature>
<evidence type="ECO:0000256" key="3">
    <source>
        <dbReference type="ARBA" id="ARBA00022741"/>
    </source>
</evidence>
<dbReference type="InterPro" id="IPR018957">
    <property type="entry name" value="Znf_C3HC4_RING-type"/>
</dbReference>
<evidence type="ECO:0000313" key="17">
    <source>
        <dbReference type="RefSeq" id="XP_027100261.2"/>
    </source>
</evidence>
<evidence type="ECO:0000256" key="8">
    <source>
        <dbReference type="ARBA" id="ARBA00022840"/>
    </source>
</evidence>
<evidence type="ECO:0000256" key="4">
    <source>
        <dbReference type="ARBA" id="ARBA00022771"/>
    </source>
</evidence>
<dbReference type="Gene3D" id="3.40.50.10810">
    <property type="entry name" value="Tandem AAA-ATPase domain"/>
    <property type="match status" value="3"/>
</dbReference>
<evidence type="ECO:0000313" key="14">
    <source>
        <dbReference type="Proteomes" id="UP001652660"/>
    </source>
</evidence>
<dbReference type="Gene3D" id="3.30.40.10">
    <property type="entry name" value="Zinc/RING finger domain, C3HC4 (zinc finger)"/>
    <property type="match status" value="1"/>
</dbReference>
<dbReference type="Pfam" id="PF00176">
    <property type="entry name" value="SNF2-rel_dom"/>
    <property type="match status" value="1"/>
</dbReference>
<feature type="compositionally biased region" description="Polar residues" evidence="10">
    <location>
        <begin position="130"/>
        <end position="146"/>
    </location>
</feature>
<dbReference type="GO" id="GO:0008094">
    <property type="term" value="F:ATP-dependent activity, acting on DNA"/>
    <property type="evidence" value="ECO:0007669"/>
    <property type="project" value="TreeGrafter"/>
</dbReference>
<dbReference type="InterPro" id="IPR001841">
    <property type="entry name" value="Znf_RING"/>
</dbReference>
<dbReference type="GO" id="GO:0003677">
    <property type="term" value="F:DNA binding"/>
    <property type="evidence" value="ECO:0007669"/>
    <property type="project" value="UniProtKB-KW"/>
</dbReference>
<keyword evidence="2" id="KW-0479">Metal-binding</keyword>
<dbReference type="InterPro" id="IPR050628">
    <property type="entry name" value="SNF2_RAD54_helicase_TF"/>
</dbReference>
<keyword evidence="6" id="KW-0347">Helicase</keyword>
<reference evidence="15 16" key="2">
    <citation type="submission" date="2025-05" db="UniProtKB">
        <authorList>
            <consortium name="RefSeq"/>
        </authorList>
    </citation>
    <scope>IDENTIFICATION</scope>
    <source>
        <tissue evidence="15 16">Leaves</tissue>
    </source>
</reference>
<dbReference type="Pfam" id="PF00271">
    <property type="entry name" value="Helicase_C"/>
    <property type="match status" value="1"/>
</dbReference>
<dbReference type="AlphaFoldDB" id="A0A6P6VCD2"/>
<keyword evidence="5" id="KW-0378">Hydrolase</keyword>
<comment type="similarity">
    <text evidence="1">Belongs to the SNF2/RAD54 helicase family. RAD16 subfamily.</text>
</comment>
<evidence type="ECO:0000256" key="9">
    <source>
        <dbReference type="PROSITE-ProRule" id="PRU00175"/>
    </source>
</evidence>
<keyword evidence="14" id="KW-1185">Reference proteome</keyword>
<dbReference type="GO" id="GO:0005524">
    <property type="term" value="F:ATP binding"/>
    <property type="evidence" value="ECO:0007669"/>
    <property type="project" value="UniProtKB-KW"/>
</dbReference>
<dbReference type="RefSeq" id="XP_027100259.2">
    <property type="nucleotide sequence ID" value="XM_027244458.2"/>
</dbReference>
<dbReference type="PROSITE" id="PS51192">
    <property type="entry name" value="HELICASE_ATP_BIND_1"/>
    <property type="match status" value="1"/>
</dbReference>
<keyword evidence="8" id="KW-0067">ATP-binding</keyword>
<proteinExistence type="inferred from homology"/>
<dbReference type="GO" id="GO:0080188">
    <property type="term" value="P:gene silencing by siRNA-directed DNA methylation"/>
    <property type="evidence" value="ECO:0007669"/>
    <property type="project" value="UniProtKB-ARBA"/>
</dbReference>
<protein>
    <submittedName>
        <fullName evidence="15 16">Helicase-like transcription factor CHR28 isoform X1</fullName>
    </submittedName>
</protein>
<dbReference type="GO" id="GO:0004386">
    <property type="term" value="F:helicase activity"/>
    <property type="evidence" value="ECO:0007669"/>
    <property type="project" value="UniProtKB-KW"/>
</dbReference>
<dbReference type="PROSITE" id="PS51194">
    <property type="entry name" value="HELICASE_CTER"/>
    <property type="match status" value="1"/>
</dbReference>
<name>A0A6P6VCD2_COFAR</name>
<dbReference type="InterPro" id="IPR038718">
    <property type="entry name" value="SNF2-like_sf"/>
</dbReference>
<evidence type="ECO:0000259" key="13">
    <source>
        <dbReference type="PROSITE" id="PS51194"/>
    </source>
</evidence>
<dbReference type="InterPro" id="IPR049730">
    <property type="entry name" value="SNF2/RAD54-like_C"/>
</dbReference>
<dbReference type="SMART" id="SM00487">
    <property type="entry name" value="DEXDc"/>
    <property type="match status" value="1"/>
</dbReference>
<dbReference type="Pfam" id="PF00097">
    <property type="entry name" value="zf-C3HC4"/>
    <property type="match status" value="1"/>
</dbReference>
<organism evidence="14 16">
    <name type="scientific">Coffea arabica</name>
    <name type="common">Arabian coffee</name>
    <dbReference type="NCBI Taxonomy" id="13443"/>
    <lineage>
        <taxon>Eukaryota</taxon>
        <taxon>Viridiplantae</taxon>
        <taxon>Streptophyta</taxon>
        <taxon>Embryophyta</taxon>
        <taxon>Tracheophyta</taxon>
        <taxon>Spermatophyta</taxon>
        <taxon>Magnoliopsida</taxon>
        <taxon>eudicotyledons</taxon>
        <taxon>Gunneridae</taxon>
        <taxon>Pentapetalae</taxon>
        <taxon>asterids</taxon>
        <taxon>lamiids</taxon>
        <taxon>Gentianales</taxon>
        <taxon>Rubiaceae</taxon>
        <taxon>Ixoroideae</taxon>
        <taxon>Gardenieae complex</taxon>
        <taxon>Bertiereae - Coffeeae clade</taxon>
        <taxon>Coffeeae</taxon>
        <taxon>Coffea</taxon>
    </lineage>
</organism>
<evidence type="ECO:0000256" key="1">
    <source>
        <dbReference type="ARBA" id="ARBA00008438"/>
    </source>
</evidence>
<dbReference type="OrthoDB" id="448448at2759"/>
<dbReference type="PROSITE" id="PS00518">
    <property type="entry name" value="ZF_RING_1"/>
    <property type="match status" value="1"/>
</dbReference>
<feature type="compositionally biased region" description="Polar residues" evidence="10">
    <location>
        <begin position="89"/>
        <end position="122"/>
    </location>
</feature>
<sequence length="1082" mass="119357">MSDHGDPLHFGVDSTKKTWLYWPFGELLLRPLRRVVGSLFGSSSKLVSARENPHSAGMASVDPIDISSSDDSILREIDEYFDESPLRDSATSSNARSLPNWALTSSSNMAGRGSTSSSNARTLPSWAMPSPSNTAVNGSPSRTASSPKRPFASNGSSSHFTSPGISKAPIHATTSGNLGTSYSHTAGVDSSEFLSNYDDEWRSTKRVRWTHPTSVQTSQPNFRSNNLVEDVSSSHFRESHGNASQSTRPNSTNSLNYHFGRGTDDAVMYENRGSRVLPPSLAYGKYTSATYANLSEPLPHRGLGEEMQAGNDERMILQAALKGINQPTRETDLPEGVLSVSLLRHQKIALAWMMERETAGVYCSGGILADDQGLGKTISMIALIQKHRSLQEDSKSEKLSTTKAEAFNLDNDEDENAGRTPEKPKIKGESDDLEELSGPSSSMTQFRNKRPAAGTLVICPASVLRQWARELDEKVSEEHKLSVLIYHGGNRTREPSELAKYDVVLTTYAIVTIEVPKQPLVEEEDNDHNNGERYGLSSEFHVNKKQKKASCNKKVKKGKRGTQSDGGALASVRWFRVILDEAQTIKNHRTQIARACCTLRAKRRWCLSGTPIQNTIDELFSYFRFLRYHPYSQYKEFIANIKLLISRDSIRGYTKLQVVLRGIMLRRTKGTLLDGKPIITLPPKTTCLTKVDFSAEERAFYNKLEADSRSQFKAYAAAGTVNQNYANILLMLLRLRQACDHPQLVKGFSSDSVGIESSETLKRLSRQKIQYLLGQLEMSLAICGSCNDPPENAVVTICGHVFCFQCVSDYLTGEDTTCPESGCKQQLSADVIFSKAALQKCLSSDFDSYHANISGNDEKSAVLKDKYSSKIKAALDIIQSCCKLSLSSERNEMQLNGDASSSGNGAAYSQISRQTKAIVFSQWTSMLDLVEISLNSSGIEYRRLDGTMSLAARDRAVKEFNTNPEVTVMLMSLKAGNLGLNMVAASHVILLDLWWNPTTEDQAVDRAHRIGQTRPVTVSRLTVKDTVEDRILALQEEKRKMVASAFGEDPSGGSATRLTVDDLRFLFEGESGRTRSSANGLL</sequence>
<dbReference type="RefSeq" id="XP_027100260.2">
    <property type="nucleotide sequence ID" value="XM_027244459.2"/>
</dbReference>
<feature type="domain" description="Helicase C-terminal" evidence="13">
    <location>
        <begin position="907"/>
        <end position="1064"/>
    </location>
</feature>
<dbReference type="SUPFAM" id="SSF52540">
    <property type="entry name" value="P-loop containing nucleoside triphosphate hydrolases"/>
    <property type="match status" value="2"/>
</dbReference>
<dbReference type="CDD" id="cd18793">
    <property type="entry name" value="SF2_C_SNF"/>
    <property type="match status" value="1"/>
</dbReference>
<feature type="compositionally biased region" description="Basic and acidic residues" evidence="10">
    <location>
        <begin position="416"/>
        <end position="430"/>
    </location>
</feature>
<evidence type="ECO:0000259" key="11">
    <source>
        <dbReference type="PROSITE" id="PS50089"/>
    </source>
</evidence>
<dbReference type="GO" id="GO:0008270">
    <property type="term" value="F:zinc ion binding"/>
    <property type="evidence" value="ECO:0007669"/>
    <property type="project" value="UniProtKB-KW"/>
</dbReference>
<evidence type="ECO:0000256" key="6">
    <source>
        <dbReference type="ARBA" id="ARBA00022806"/>
    </source>
</evidence>
<dbReference type="GO" id="GO:0006281">
    <property type="term" value="P:DNA repair"/>
    <property type="evidence" value="ECO:0007669"/>
    <property type="project" value="TreeGrafter"/>
</dbReference>
<dbReference type="PANTHER" id="PTHR45626">
    <property type="entry name" value="TRANSCRIPTION TERMINATION FACTOR 2-RELATED"/>
    <property type="match status" value="1"/>
</dbReference>
<dbReference type="SMART" id="SM00490">
    <property type="entry name" value="HELICc"/>
    <property type="match status" value="1"/>
</dbReference>
<dbReference type="InterPro" id="IPR001650">
    <property type="entry name" value="Helicase_C-like"/>
</dbReference>
<keyword evidence="7" id="KW-0862">Zinc</keyword>